<organism evidence="4 5">
    <name type="scientific">Acyrthosiphon pisum</name>
    <name type="common">Pea aphid</name>
    <dbReference type="NCBI Taxonomy" id="7029"/>
    <lineage>
        <taxon>Eukaryota</taxon>
        <taxon>Metazoa</taxon>
        <taxon>Ecdysozoa</taxon>
        <taxon>Arthropoda</taxon>
        <taxon>Hexapoda</taxon>
        <taxon>Insecta</taxon>
        <taxon>Pterygota</taxon>
        <taxon>Neoptera</taxon>
        <taxon>Paraneoptera</taxon>
        <taxon>Hemiptera</taxon>
        <taxon>Sternorrhyncha</taxon>
        <taxon>Aphidomorpha</taxon>
        <taxon>Aphidoidea</taxon>
        <taxon>Aphididae</taxon>
        <taxon>Macrosiphini</taxon>
        <taxon>Acyrthosiphon</taxon>
    </lineage>
</organism>
<feature type="domain" description="CCHC-type" evidence="3">
    <location>
        <begin position="28"/>
        <end position="41"/>
    </location>
</feature>
<reference evidence="5" key="1">
    <citation type="submission" date="2010-06" db="EMBL/GenBank/DDBJ databases">
        <authorList>
            <person name="Jiang H."/>
            <person name="Abraham K."/>
            <person name="Ali S."/>
            <person name="Alsbrooks S.L."/>
            <person name="Anim B.N."/>
            <person name="Anosike U.S."/>
            <person name="Attaway T."/>
            <person name="Bandaranaike D.P."/>
            <person name="Battles P.K."/>
            <person name="Bell S.N."/>
            <person name="Bell A.V."/>
            <person name="Beltran B."/>
            <person name="Bickham C."/>
            <person name="Bustamante Y."/>
            <person name="Caleb T."/>
            <person name="Canada A."/>
            <person name="Cardenas V."/>
            <person name="Carter K."/>
            <person name="Chacko J."/>
            <person name="Chandrabose M.N."/>
            <person name="Chavez D."/>
            <person name="Chavez A."/>
            <person name="Chen L."/>
            <person name="Chu H.-S."/>
            <person name="Claassen K.J."/>
            <person name="Cockrell R."/>
            <person name="Collins M."/>
            <person name="Cooper J.A."/>
            <person name="Cree A."/>
            <person name="Curry S.M."/>
            <person name="Da Y."/>
            <person name="Dao M.D."/>
            <person name="Das B."/>
            <person name="Davila M.-L."/>
            <person name="Davy-Carroll L."/>
            <person name="Denson S."/>
            <person name="Dinh H."/>
            <person name="Ebong V.E."/>
            <person name="Edwards J.R."/>
            <person name="Egan A."/>
            <person name="El-Daye J."/>
            <person name="Escobedo L."/>
            <person name="Fernandez S."/>
            <person name="Fernando P.R."/>
            <person name="Flagg N."/>
            <person name="Forbes L.D."/>
            <person name="Fowler R.G."/>
            <person name="Fu Q."/>
            <person name="Gabisi R.A."/>
            <person name="Ganer J."/>
            <person name="Garbino Pronczuk A."/>
            <person name="Garcia R.M."/>
            <person name="Garner T."/>
            <person name="Garrett T.E."/>
            <person name="Gonzalez D.A."/>
            <person name="Hamid H."/>
            <person name="Hawkins E.S."/>
            <person name="Hirani K."/>
            <person name="Hogues M.E."/>
            <person name="Hollins B."/>
            <person name="Hsiao C.-H."/>
            <person name="Jabil R."/>
            <person name="James M.L."/>
            <person name="Jhangiani S.N."/>
            <person name="Johnson B."/>
            <person name="Johnson Q."/>
            <person name="Joshi V."/>
            <person name="Kalu J.B."/>
            <person name="Kam C."/>
            <person name="Kashfia A."/>
            <person name="Keebler J."/>
            <person name="Kisamo H."/>
            <person name="Kovar C.L."/>
            <person name="Lago L.A."/>
            <person name="Lai C.-Y."/>
            <person name="Laidlaw J."/>
            <person name="Lara F."/>
            <person name="Le T.-K."/>
            <person name="Lee S.L."/>
            <person name="Legall F.H."/>
            <person name="Lemon S.J."/>
            <person name="Lewis L.R."/>
            <person name="Li B."/>
            <person name="Liu Y."/>
            <person name="Liu Y.-S."/>
            <person name="Lopez J."/>
            <person name="Lozado R.J."/>
            <person name="Lu J."/>
            <person name="Madu R.C."/>
            <person name="Maheshwari M."/>
            <person name="Maheshwari R."/>
            <person name="Malloy K."/>
            <person name="Martinez E."/>
            <person name="Mathew T."/>
            <person name="Mercado I.C."/>
            <person name="Mercado C."/>
            <person name="Meyer B."/>
            <person name="Montgomery K."/>
            <person name="Morgan M.B."/>
            <person name="Munidasa M."/>
            <person name="Nazareth L.V."/>
            <person name="Nelson J."/>
            <person name="Ng B.M."/>
            <person name="Nguyen N.B."/>
            <person name="Nguyen P.Q."/>
            <person name="Nguyen T."/>
            <person name="Obregon M."/>
            <person name="Okwuonu G.O."/>
            <person name="Onwere C.G."/>
            <person name="Orozco G."/>
            <person name="Parra A."/>
            <person name="Patel S."/>
            <person name="Patil S."/>
            <person name="Perez A."/>
            <person name="Perez Y."/>
            <person name="Pham C."/>
            <person name="Primus E.L."/>
            <person name="Pu L.-L."/>
            <person name="Puazo M."/>
            <person name="Qin X."/>
            <person name="Quiroz J.B."/>
            <person name="Reese J."/>
            <person name="Richards S."/>
            <person name="Rives C.M."/>
            <person name="Robberts R."/>
            <person name="Ruiz S.J."/>
            <person name="Ruiz M.J."/>
            <person name="Santibanez J."/>
            <person name="Schneider B.W."/>
            <person name="Sisson I."/>
            <person name="Smith M."/>
            <person name="Sodergren E."/>
            <person name="Song X.-Z."/>
            <person name="Song B.B."/>
            <person name="Summersgill H."/>
            <person name="Thelus R."/>
            <person name="Thornton R.D."/>
            <person name="Trejos Z.Y."/>
            <person name="Usmani K."/>
            <person name="Vattathil S."/>
            <person name="Villasana D."/>
            <person name="Walker D.L."/>
            <person name="Wang S."/>
            <person name="Wang K."/>
            <person name="White C.S."/>
            <person name="Williams A.C."/>
            <person name="Williamson J."/>
            <person name="Wilson K."/>
            <person name="Woghiren I.O."/>
            <person name="Woodworth J.R."/>
            <person name="Worley K.C."/>
            <person name="Wright R.A."/>
            <person name="Wu W."/>
            <person name="Young L."/>
            <person name="Zhang L."/>
            <person name="Zhang J."/>
            <person name="Zhu Y."/>
            <person name="Muzny D.M."/>
            <person name="Weinstock G."/>
            <person name="Gibbs R.A."/>
        </authorList>
    </citation>
    <scope>NUCLEOTIDE SEQUENCE [LARGE SCALE GENOMIC DNA]</scope>
    <source>
        <strain evidence="5">LSR1</strain>
    </source>
</reference>
<feature type="compositionally biased region" description="Gly residues" evidence="2">
    <location>
        <begin position="49"/>
        <end position="70"/>
    </location>
</feature>
<feature type="region of interest" description="Disordered" evidence="2">
    <location>
        <begin position="32"/>
        <end position="70"/>
    </location>
</feature>
<dbReference type="GO" id="GO:0003676">
    <property type="term" value="F:nucleic acid binding"/>
    <property type="evidence" value="ECO:0007669"/>
    <property type="project" value="InterPro"/>
</dbReference>
<evidence type="ECO:0000259" key="3">
    <source>
        <dbReference type="PROSITE" id="PS50158"/>
    </source>
</evidence>
<dbReference type="OrthoDB" id="5870588at2759"/>
<reference evidence="4" key="2">
    <citation type="submission" date="2022-06" db="UniProtKB">
        <authorList>
            <consortium name="EnsemblMetazoa"/>
        </authorList>
    </citation>
    <scope>IDENTIFICATION</scope>
</reference>
<dbReference type="KEGG" id="api:115034575"/>
<evidence type="ECO:0000313" key="4">
    <source>
        <dbReference type="EnsemblMetazoa" id="XP_029347734.1"/>
    </source>
</evidence>
<keyword evidence="1" id="KW-0863">Zinc-finger</keyword>
<dbReference type="PROSITE" id="PS50158">
    <property type="entry name" value="ZF_CCHC"/>
    <property type="match status" value="1"/>
</dbReference>
<evidence type="ECO:0000256" key="2">
    <source>
        <dbReference type="SAM" id="MobiDB-lite"/>
    </source>
</evidence>
<keyword evidence="1" id="KW-0479">Metal-binding</keyword>
<proteinExistence type="predicted"/>
<dbReference type="GO" id="GO:0008270">
    <property type="term" value="F:zinc ion binding"/>
    <property type="evidence" value="ECO:0007669"/>
    <property type="project" value="UniProtKB-KW"/>
</dbReference>
<protein>
    <recommendedName>
        <fullName evidence="3">CCHC-type domain-containing protein</fullName>
    </recommendedName>
</protein>
<dbReference type="RefSeq" id="XP_029347734.1">
    <property type="nucleotide sequence ID" value="XM_029491874.1"/>
</dbReference>
<evidence type="ECO:0000256" key="1">
    <source>
        <dbReference type="PROSITE-ProRule" id="PRU00047"/>
    </source>
</evidence>
<evidence type="ECO:0000313" key="5">
    <source>
        <dbReference type="Proteomes" id="UP000007819"/>
    </source>
</evidence>
<name>A0A8R2JVU7_ACYPI</name>
<dbReference type="InterPro" id="IPR036875">
    <property type="entry name" value="Znf_CCHC_sf"/>
</dbReference>
<dbReference type="GeneID" id="115034575"/>
<dbReference type="InterPro" id="IPR001878">
    <property type="entry name" value="Znf_CCHC"/>
</dbReference>
<dbReference type="Gene3D" id="4.10.60.10">
    <property type="entry name" value="Zinc finger, CCHC-type"/>
    <property type="match status" value="1"/>
</dbReference>
<keyword evidence="1" id="KW-0862">Zinc</keyword>
<accession>A0A8R2JVU7</accession>
<keyword evidence="5" id="KW-1185">Reference proteome</keyword>
<dbReference type="EnsemblMetazoa" id="XM_029491874.1">
    <property type="protein sequence ID" value="XP_029347734.1"/>
    <property type="gene ID" value="LOC115034575"/>
</dbReference>
<dbReference type="SUPFAM" id="SSF57756">
    <property type="entry name" value="Retrovirus zinc finger-like domains"/>
    <property type="match status" value="1"/>
</dbReference>
<dbReference type="Proteomes" id="UP000007819">
    <property type="component" value="Unassembled WGS sequence"/>
</dbReference>
<dbReference type="Pfam" id="PF00098">
    <property type="entry name" value="zf-CCHC"/>
    <property type="match status" value="1"/>
</dbReference>
<dbReference type="AlphaFoldDB" id="A0A8R2JVU7"/>
<sequence length="70" mass="6873">MNTVYNISGSCTVFIGNSDERENRARQCYNCGKPGHPSRDCAKPRGGSAKRGGGRGGGGGGGVGGGGGGD</sequence>
<dbReference type="SMART" id="SM00343">
    <property type="entry name" value="ZnF_C2HC"/>
    <property type="match status" value="1"/>
</dbReference>